<comment type="pathway">
    <text evidence="1">Protein modification; protein ubiquitination.</text>
</comment>
<dbReference type="EMBL" id="OV696689">
    <property type="protein sequence ID" value="CAH1263731.1"/>
    <property type="molecule type" value="Genomic_DNA"/>
</dbReference>
<evidence type="ECO:0000259" key="4">
    <source>
        <dbReference type="PROSITE" id="PS50181"/>
    </source>
</evidence>
<dbReference type="Pfam" id="PF12937">
    <property type="entry name" value="F-box-like"/>
    <property type="match status" value="1"/>
</dbReference>
<dbReference type="OrthoDB" id="2095648at2759"/>
<dbReference type="GO" id="GO:0005737">
    <property type="term" value="C:cytoplasm"/>
    <property type="evidence" value="ECO:0007669"/>
    <property type="project" value="TreeGrafter"/>
</dbReference>
<name>A0A8K0EV07_BRALA</name>
<proteinExistence type="predicted"/>
<organism evidence="5 6">
    <name type="scientific">Branchiostoma lanceolatum</name>
    <name type="common">Common lancelet</name>
    <name type="synonym">Amphioxus lanceolatum</name>
    <dbReference type="NCBI Taxonomy" id="7740"/>
    <lineage>
        <taxon>Eukaryota</taxon>
        <taxon>Metazoa</taxon>
        <taxon>Chordata</taxon>
        <taxon>Cephalochordata</taxon>
        <taxon>Leptocardii</taxon>
        <taxon>Amphioxiformes</taxon>
        <taxon>Branchiostomatidae</taxon>
        <taxon>Branchiostoma</taxon>
    </lineage>
</organism>
<dbReference type="SMART" id="SM00256">
    <property type="entry name" value="FBOX"/>
    <property type="match status" value="1"/>
</dbReference>
<evidence type="ECO:0000256" key="2">
    <source>
        <dbReference type="ARBA" id="ARBA00022786"/>
    </source>
</evidence>
<accession>A0A8K0EV07</accession>
<dbReference type="AlphaFoldDB" id="A0A8K0EV07"/>
<dbReference type="Proteomes" id="UP000838412">
    <property type="component" value="Chromosome 4"/>
</dbReference>
<dbReference type="Gene3D" id="1.20.1280.50">
    <property type="match status" value="1"/>
</dbReference>
<dbReference type="SUPFAM" id="SSF81383">
    <property type="entry name" value="F-box domain"/>
    <property type="match status" value="1"/>
</dbReference>
<dbReference type="InterPro" id="IPR052121">
    <property type="entry name" value="F-box_SCF_Substrate_Recog"/>
</dbReference>
<dbReference type="InterPro" id="IPR001810">
    <property type="entry name" value="F-box_dom"/>
</dbReference>
<keyword evidence="2" id="KW-0833">Ubl conjugation pathway</keyword>
<feature type="domain" description="F-box" evidence="4">
    <location>
        <begin position="90"/>
        <end position="136"/>
    </location>
</feature>
<dbReference type="InterPro" id="IPR036047">
    <property type="entry name" value="F-box-like_dom_sf"/>
</dbReference>
<evidence type="ECO:0000313" key="5">
    <source>
        <dbReference type="EMBL" id="CAH1263731.1"/>
    </source>
</evidence>
<feature type="region of interest" description="Disordered" evidence="3">
    <location>
        <begin position="52"/>
        <end position="90"/>
    </location>
</feature>
<evidence type="ECO:0000256" key="3">
    <source>
        <dbReference type="SAM" id="MobiDB-lite"/>
    </source>
</evidence>
<dbReference type="PROSITE" id="PS50181">
    <property type="entry name" value="FBOX"/>
    <property type="match status" value="1"/>
</dbReference>
<keyword evidence="6" id="KW-1185">Reference proteome</keyword>
<sequence>MQGLASVHTKVFIHTTMGHPWGGRDAVMAYLQQCTVKQVNDPGLHIMELHNNKLDNQESNQENTCSDVKSRSNTDSARQPNSKISTQTGDNHTGQLTIEMLMEIFLYLPYEDLLTCKQVCKRWQAVLREGFFWKCLTFFSFSFHEEDEGSTSGSLTEWRTDWNDEPNFFFGVQAAVPKGTVFTKLPQRWRNGILYPSSEDIKDEVGDYQNFYRAVNALSTVHSSIQRLNLFYSGSTEFGWKNRGRSAIDTCLFPWQHDGLPTAEELLEIFHINPLLRDSVTYEKKKGEFGGTNQLSHIFCSRSYSGEVMVFYDLVQNLLCPRNEYIQMCVNVRDPTHMQCPSPVFILAQLAPGWVGGVMTGLW</sequence>
<dbReference type="PANTHER" id="PTHR46550:SF1">
    <property type="entry name" value="F-BOX PROTEIN 3"/>
    <property type="match status" value="1"/>
</dbReference>
<evidence type="ECO:0000256" key="1">
    <source>
        <dbReference type="ARBA" id="ARBA00004906"/>
    </source>
</evidence>
<gene>
    <name evidence="5" type="primary">Hypp2757</name>
    <name evidence="5" type="ORF">BLAG_LOCUS18332</name>
</gene>
<dbReference type="PANTHER" id="PTHR46550">
    <property type="entry name" value="F-BOX ONLY PROTEIN 3"/>
    <property type="match status" value="1"/>
</dbReference>
<evidence type="ECO:0000313" key="6">
    <source>
        <dbReference type="Proteomes" id="UP000838412"/>
    </source>
</evidence>
<reference evidence="5" key="1">
    <citation type="submission" date="2022-01" db="EMBL/GenBank/DDBJ databases">
        <authorList>
            <person name="Braso-Vives M."/>
        </authorList>
    </citation>
    <scope>NUCLEOTIDE SEQUENCE</scope>
</reference>
<feature type="compositionally biased region" description="Polar residues" evidence="3">
    <location>
        <begin position="57"/>
        <end position="90"/>
    </location>
</feature>
<protein>
    <submittedName>
        <fullName evidence="5">Hypp2757 protein</fullName>
    </submittedName>
</protein>